<dbReference type="InterPro" id="IPR052797">
    <property type="entry name" value="RegFact_GeneExpr_CellDeath"/>
</dbReference>
<evidence type="ECO:0000256" key="1">
    <source>
        <dbReference type="SAM" id="MobiDB-lite"/>
    </source>
</evidence>
<dbReference type="PROSITE" id="PS00028">
    <property type="entry name" value="ZINC_FINGER_C2H2_1"/>
    <property type="match status" value="1"/>
</dbReference>
<dbReference type="AlphaFoldDB" id="A0AAF3F7D0"/>
<accession>A0AAF3F7D0</accession>
<feature type="compositionally biased region" description="Basic and acidic residues" evidence="1">
    <location>
        <begin position="287"/>
        <end position="298"/>
    </location>
</feature>
<name>A0AAF3F7D0_9BILA</name>
<dbReference type="InterPro" id="IPR013087">
    <property type="entry name" value="Znf_C2H2_type"/>
</dbReference>
<feature type="domain" description="C2H2-type" evidence="2">
    <location>
        <begin position="80"/>
        <end position="101"/>
    </location>
</feature>
<feature type="region of interest" description="Disordered" evidence="1">
    <location>
        <begin position="274"/>
        <end position="298"/>
    </location>
</feature>
<dbReference type="Proteomes" id="UP000887575">
    <property type="component" value="Unassembled WGS sequence"/>
</dbReference>
<protein>
    <recommendedName>
        <fullName evidence="2">C2H2-type domain-containing protein</fullName>
    </recommendedName>
</protein>
<evidence type="ECO:0000259" key="2">
    <source>
        <dbReference type="PROSITE" id="PS00028"/>
    </source>
</evidence>
<reference evidence="4" key="1">
    <citation type="submission" date="2024-02" db="UniProtKB">
        <authorList>
            <consortium name="WormBaseParasite"/>
        </authorList>
    </citation>
    <scope>IDENTIFICATION</scope>
</reference>
<proteinExistence type="predicted"/>
<organism evidence="3 4">
    <name type="scientific">Mesorhabditis belari</name>
    <dbReference type="NCBI Taxonomy" id="2138241"/>
    <lineage>
        <taxon>Eukaryota</taxon>
        <taxon>Metazoa</taxon>
        <taxon>Ecdysozoa</taxon>
        <taxon>Nematoda</taxon>
        <taxon>Chromadorea</taxon>
        <taxon>Rhabditida</taxon>
        <taxon>Rhabditina</taxon>
        <taxon>Rhabditomorpha</taxon>
        <taxon>Rhabditoidea</taxon>
        <taxon>Rhabditidae</taxon>
        <taxon>Mesorhabditinae</taxon>
        <taxon>Mesorhabditis</taxon>
    </lineage>
</organism>
<dbReference type="PANTHER" id="PTHR33936:SF3">
    <property type="entry name" value="C2H2-TYPE DOMAIN-CONTAINING PROTEIN"/>
    <property type="match status" value="1"/>
</dbReference>
<keyword evidence="3" id="KW-1185">Reference proteome</keyword>
<evidence type="ECO:0000313" key="3">
    <source>
        <dbReference type="Proteomes" id="UP000887575"/>
    </source>
</evidence>
<sequence>MRTRRQSAIGGPTPANIDVEGGGEEEYTPPSGVRAKREVCPYGCQRLVAPRTIEIHRTQGCRGLHEEPFGEADRRRNYLCGVCCMEFHTRRGFMDHMNDEHDVAARIHVLDFPNREMFERFFHWLEVQGGANFRTRSGAKRQLTGKRAMMFRCNRTGYVESQSAAERRNREKLGPVRCGFSCTAYVQVTFHEEGGLLKATTNFGHGTATFGGITMDTMLVYGCHFGVKHLIGRQIRAIVDGERVSTADLQRRERGDVAGSGKHFGMRELLDKAQIDRPGSRKGISRPGDKTTEELARN</sequence>
<evidence type="ECO:0000313" key="4">
    <source>
        <dbReference type="WBParaSite" id="MBELARI_LOCUS2800"/>
    </source>
</evidence>
<dbReference type="WBParaSite" id="MBELARI_LOCUS2800">
    <property type="protein sequence ID" value="MBELARI_LOCUS2800"/>
    <property type="gene ID" value="MBELARI_LOCUS2800"/>
</dbReference>
<dbReference type="PANTHER" id="PTHR33936">
    <property type="entry name" value="PROTEIN CBG17840"/>
    <property type="match status" value="1"/>
</dbReference>
<feature type="region of interest" description="Disordered" evidence="1">
    <location>
        <begin position="1"/>
        <end position="32"/>
    </location>
</feature>